<keyword evidence="1" id="KW-0732">Signal</keyword>
<dbReference type="AlphaFoldDB" id="A0A9P5SD77"/>
<dbReference type="EMBL" id="JAAAUY010000822">
    <property type="protein sequence ID" value="KAF9326128.1"/>
    <property type="molecule type" value="Genomic_DNA"/>
</dbReference>
<gene>
    <name evidence="2" type="ORF">BG006_010420</name>
</gene>
<comment type="caution">
    <text evidence="2">The sequence shown here is derived from an EMBL/GenBank/DDBJ whole genome shotgun (WGS) entry which is preliminary data.</text>
</comment>
<feature type="chain" id="PRO_5040441197" description="S-protein homolog" evidence="1">
    <location>
        <begin position="25"/>
        <end position="127"/>
    </location>
</feature>
<protein>
    <recommendedName>
        <fullName evidence="4">S-protein homolog</fullName>
    </recommendedName>
</protein>
<name>A0A9P5SD77_9FUNG</name>
<sequence>MKLSAFTTFFALSAILLTAYTALAQTGCRSTTLRFRYPMKANMPPGSIRVDWIVNGGYSDTMYLDAFPRDMVCSDDGFWCVWADFLSTYGFPRMGLVYRKKTRFYPEVHVWLAKDEDWEEVEYWDCI</sequence>
<accession>A0A9P5SD77</accession>
<proteinExistence type="predicted"/>
<evidence type="ECO:0000313" key="3">
    <source>
        <dbReference type="Proteomes" id="UP000696485"/>
    </source>
</evidence>
<organism evidence="2 3">
    <name type="scientific">Podila minutissima</name>
    <dbReference type="NCBI Taxonomy" id="64525"/>
    <lineage>
        <taxon>Eukaryota</taxon>
        <taxon>Fungi</taxon>
        <taxon>Fungi incertae sedis</taxon>
        <taxon>Mucoromycota</taxon>
        <taxon>Mortierellomycotina</taxon>
        <taxon>Mortierellomycetes</taxon>
        <taxon>Mortierellales</taxon>
        <taxon>Mortierellaceae</taxon>
        <taxon>Podila</taxon>
    </lineage>
</organism>
<evidence type="ECO:0008006" key="4">
    <source>
        <dbReference type="Google" id="ProtNLM"/>
    </source>
</evidence>
<feature type="signal peptide" evidence="1">
    <location>
        <begin position="1"/>
        <end position="24"/>
    </location>
</feature>
<evidence type="ECO:0000256" key="1">
    <source>
        <dbReference type="SAM" id="SignalP"/>
    </source>
</evidence>
<dbReference type="Proteomes" id="UP000696485">
    <property type="component" value="Unassembled WGS sequence"/>
</dbReference>
<reference evidence="2" key="1">
    <citation type="journal article" date="2020" name="Fungal Divers.">
        <title>Resolving the Mortierellaceae phylogeny through synthesis of multi-gene phylogenetics and phylogenomics.</title>
        <authorList>
            <person name="Vandepol N."/>
            <person name="Liber J."/>
            <person name="Desiro A."/>
            <person name="Na H."/>
            <person name="Kennedy M."/>
            <person name="Barry K."/>
            <person name="Grigoriev I.V."/>
            <person name="Miller A.N."/>
            <person name="O'Donnell K."/>
            <person name="Stajich J.E."/>
            <person name="Bonito G."/>
        </authorList>
    </citation>
    <scope>NUCLEOTIDE SEQUENCE</scope>
    <source>
        <strain evidence="2">NVP1</strain>
    </source>
</reference>
<evidence type="ECO:0000313" key="2">
    <source>
        <dbReference type="EMBL" id="KAF9326128.1"/>
    </source>
</evidence>
<keyword evidence="3" id="KW-1185">Reference proteome</keyword>